<comment type="similarity">
    <text evidence="2">Belongs to the major facilitator superfamily. Sugar transporter (TC 2.A.1.1) family.</text>
</comment>
<dbReference type="GO" id="GO:0015293">
    <property type="term" value="F:symporter activity"/>
    <property type="evidence" value="ECO:0007669"/>
    <property type="project" value="UniProtKB-KW"/>
</dbReference>
<dbReference type="InterPro" id="IPR036259">
    <property type="entry name" value="MFS_trans_sf"/>
</dbReference>
<feature type="transmembrane region" description="Helical" evidence="9">
    <location>
        <begin position="138"/>
        <end position="162"/>
    </location>
</feature>
<evidence type="ECO:0000259" key="10">
    <source>
        <dbReference type="PROSITE" id="PS50850"/>
    </source>
</evidence>
<dbReference type="PANTHER" id="PTHR23500:SF446">
    <property type="entry name" value="MAJOR FACILITATOR SUPERFAMILY (MFS) PROFILE DOMAIN-CONTAINING PROTEIN"/>
    <property type="match status" value="1"/>
</dbReference>
<keyword evidence="7 9" id="KW-1133">Transmembrane helix</keyword>
<dbReference type="GO" id="GO:0016020">
    <property type="term" value="C:membrane"/>
    <property type="evidence" value="ECO:0007669"/>
    <property type="project" value="UniProtKB-SubCell"/>
</dbReference>
<keyword evidence="4" id="KW-0762">Sugar transport</keyword>
<dbReference type="InterPro" id="IPR003663">
    <property type="entry name" value="Sugar/inositol_transpt"/>
</dbReference>
<evidence type="ECO:0000256" key="4">
    <source>
        <dbReference type="ARBA" id="ARBA00022597"/>
    </source>
</evidence>
<name>A0A9R0RYW1_TRITD</name>
<dbReference type="PRINTS" id="PR00171">
    <property type="entry name" value="SUGRTRNSPORT"/>
</dbReference>
<dbReference type="PROSITE" id="PS50850">
    <property type="entry name" value="MFS"/>
    <property type="match status" value="1"/>
</dbReference>
<evidence type="ECO:0000256" key="1">
    <source>
        <dbReference type="ARBA" id="ARBA00004141"/>
    </source>
</evidence>
<dbReference type="EMBL" id="LT934115">
    <property type="protein sequence ID" value="VAH68836.1"/>
    <property type="molecule type" value="Genomic_DNA"/>
</dbReference>
<keyword evidence="12" id="KW-1185">Reference proteome</keyword>
<evidence type="ECO:0000256" key="8">
    <source>
        <dbReference type="ARBA" id="ARBA00023136"/>
    </source>
</evidence>
<keyword evidence="3" id="KW-0813">Transport</keyword>
<dbReference type="InterPro" id="IPR020846">
    <property type="entry name" value="MFS_dom"/>
</dbReference>
<dbReference type="PROSITE" id="PS00216">
    <property type="entry name" value="SUGAR_TRANSPORT_1"/>
    <property type="match status" value="1"/>
</dbReference>
<dbReference type="SUPFAM" id="SSF103473">
    <property type="entry name" value="MFS general substrate transporter"/>
    <property type="match status" value="1"/>
</dbReference>
<keyword evidence="8 9" id="KW-0472">Membrane</keyword>
<dbReference type="InterPro" id="IPR045262">
    <property type="entry name" value="STP/PLT_plant"/>
</dbReference>
<reference evidence="11 12" key="1">
    <citation type="submission" date="2017-09" db="EMBL/GenBank/DDBJ databases">
        <authorList>
            <consortium name="International Durum Wheat Genome Sequencing Consortium (IDWGSC)"/>
            <person name="Milanesi L."/>
        </authorList>
    </citation>
    <scope>NUCLEOTIDE SEQUENCE [LARGE SCALE GENOMIC DNA]</scope>
    <source>
        <strain evidence="12">cv. Svevo</strain>
    </source>
</reference>
<evidence type="ECO:0000256" key="7">
    <source>
        <dbReference type="ARBA" id="ARBA00022989"/>
    </source>
</evidence>
<accession>A0A9R0RYW1</accession>
<evidence type="ECO:0000256" key="3">
    <source>
        <dbReference type="ARBA" id="ARBA00022448"/>
    </source>
</evidence>
<evidence type="ECO:0000256" key="6">
    <source>
        <dbReference type="ARBA" id="ARBA00022847"/>
    </source>
</evidence>
<keyword evidence="6" id="KW-0769">Symport</keyword>
<feature type="domain" description="Major facilitator superfamily (MFS) profile" evidence="10">
    <location>
        <begin position="1"/>
        <end position="192"/>
    </location>
</feature>
<dbReference type="InterPro" id="IPR005828">
    <property type="entry name" value="MFS_sugar_transport-like"/>
</dbReference>
<protein>
    <recommendedName>
        <fullName evidence="10">Major facilitator superfamily (MFS) profile domain-containing protein</fullName>
    </recommendedName>
</protein>
<evidence type="ECO:0000256" key="5">
    <source>
        <dbReference type="ARBA" id="ARBA00022692"/>
    </source>
</evidence>
<proteinExistence type="inferred from homology"/>
<evidence type="ECO:0000256" key="9">
    <source>
        <dbReference type="SAM" id="Phobius"/>
    </source>
</evidence>
<evidence type="ECO:0000313" key="11">
    <source>
        <dbReference type="EMBL" id="VAH68836.1"/>
    </source>
</evidence>
<organism evidence="11 12">
    <name type="scientific">Triticum turgidum subsp. durum</name>
    <name type="common">Durum wheat</name>
    <name type="synonym">Triticum durum</name>
    <dbReference type="NCBI Taxonomy" id="4567"/>
    <lineage>
        <taxon>Eukaryota</taxon>
        <taxon>Viridiplantae</taxon>
        <taxon>Streptophyta</taxon>
        <taxon>Embryophyta</taxon>
        <taxon>Tracheophyta</taxon>
        <taxon>Spermatophyta</taxon>
        <taxon>Magnoliopsida</taxon>
        <taxon>Liliopsida</taxon>
        <taxon>Poales</taxon>
        <taxon>Poaceae</taxon>
        <taxon>BOP clade</taxon>
        <taxon>Pooideae</taxon>
        <taxon>Triticodae</taxon>
        <taxon>Triticeae</taxon>
        <taxon>Triticinae</taxon>
        <taxon>Triticum</taxon>
    </lineage>
</organism>
<dbReference type="OMA" id="MVEANIM"/>
<sequence length="223" mass="24649">MAVLIPFFQQFSGINVINFYAPVLFETLGFKGDASLVSSVMTGGVLVLGSLVTMLIVDRLGRRKLFLQGGAQMLVSQLAVGTLIAARFGTSGVGEMPKGYAAAVVLFICLYVAGFVWSWGALGWLVPSEIFPLEIRSAAQSINVSVNMLFTFVIAQAFLTMLCHMKFGLFYFFAGWGVVMTVFVALFLPETKNVPIEEMVLVWKGHWFWRRFVGDDDIHVQEP</sequence>
<feature type="transmembrane region" description="Helical" evidence="9">
    <location>
        <begin position="168"/>
        <end position="188"/>
    </location>
</feature>
<feature type="transmembrane region" description="Helical" evidence="9">
    <location>
        <begin position="100"/>
        <end position="126"/>
    </location>
</feature>
<dbReference type="Gramene" id="TRITD3Av1G261870.1">
    <property type="protein sequence ID" value="TRITD3Av1G261870.1"/>
    <property type="gene ID" value="TRITD3Av1G261870"/>
</dbReference>
<dbReference type="AlphaFoldDB" id="A0A9R0RYW1"/>
<dbReference type="PANTHER" id="PTHR23500">
    <property type="entry name" value="SOLUTE CARRIER FAMILY 2, FACILITATED GLUCOSE TRANSPORTER"/>
    <property type="match status" value="1"/>
</dbReference>
<feature type="transmembrane region" description="Helical" evidence="9">
    <location>
        <begin position="36"/>
        <end position="57"/>
    </location>
</feature>
<gene>
    <name evidence="11" type="ORF">TRITD_3Av1G261870</name>
</gene>
<keyword evidence="5 9" id="KW-0812">Transmembrane</keyword>
<dbReference type="GO" id="GO:0015144">
    <property type="term" value="F:carbohydrate transmembrane transporter activity"/>
    <property type="evidence" value="ECO:0007669"/>
    <property type="project" value="InterPro"/>
</dbReference>
<dbReference type="Gene3D" id="1.20.1250.20">
    <property type="entry name" value="MFS general substrate transporter like domains"/>
    <property type="match status" value="1"/>
</dbReference>
<evidence type="ECO:0000313" key="12">
    <source>
        <dbReference type="Proteomes" id="UP000324705"/>
    </source>
</evidence>
<dbReference type="InterPro" id="IPR005829">
    <property type="entry name" value="Sugar_transporter_CS"/>
</dbReference>
<dbReference type="Proteomes" id="UP000324705">
    <property type="component" value="Chromosome 3A"/>
</dbReference>
<dbReference type="Pfam" id="PF00083">
    <property type="entry name" value="Sugar_tr"/>
    <property type="match status" value="1"/>
</dbReference>
<evidence type="ECO:0000256" key="2">
    <source>
        <dbReference type="ARBA" id="ARBA00010992"/>
    </source>
</evidence>
<comment type="subcellular location">
    <subcellularLocation>
        <location evidence="1">Membrane</location>
        <topology evidence="1">Multi-pass membrane protein</topology>
    </subcellularLocation>
</comment>